<organism evidence="3 4">
    <name type="scientific">Friedmanniomyces endolithicus</name>
    <dbReference type="NCBI Taxonomy" id="329885"/>
    <lineage>
        <taxon>Eukaryota</taxon>
        <taxon>Fungi</taxon>
        <taxon>Dikarya</taxon>
        <taxon>Ascomycota</taxon>
        <taxon>Pezizomycotina</taxon>
        <taxon>Dothideomycetes</taxon>
        <taxon>Dothideomycetidae</taxon>
        <taxon>Mycosphaerellales</taxon>
        <taxon>Teratosphaeriaceae</taxon>
        <taxon>Friedmanniomyces</taxon>
    </lineage>
</organism>
<dbReference type="PANTHER" id="PTHR19424:SF0">
    <property type="entry name" value="HEAT SHOCK FACTOR BINDING PROTEIN 1"/>
    <property type="match status" value="1"/>
</dbReference>
<dbReference type="InterPro" id="IPR009643">
    <property type="entry name" value="HS1-bd"/>
</dbReference>
<dbReference type="GO" id="GO:0003714">
    <property type="term" value="F:transcription corepressor activity"/>
    <property type="evidence" value="ECO:0007669"/>
    <property type="project" value="InterPro"/>
</dbReference>
<dbReference type="AlphaFoldDB" id="A0AAN6QT11"/>
<evidence type="ECO:0008006" key="5">
    <source>
        <dbReference type="Google" id="ProtNLM"/>
    </source>
</evidence>
<dbReference type="GO" id="GO:0005634">
    <property type="term" value="C:nucleus"/>
    <property type="evidence" value="ECO:0007669"/>
    <property type="project" value="TreeGrafter"/>
</dbReference>
<evidence type="ECO:0000313" key="3">
    <source>
        <dbReference type="EMBL" id="KAK0986710.1"/>
    </source>
</evidence>
<dbReference type="Gene3D" id="1.20.5.430">
    <property type="match status" value="1"/>
</dbReference>
<keyword evidence="2" id="KW-0175">Coiled coil</keyword>
<sequence>MSADNATLSAQVKKLNITDDTASDTAPSDLVAVVDDLLNQLSSKFSNLSGELIGKMDEMSRRLDNLEATIQAGNEQGRADNET</sequence>
<keyword evidence="4" id="KW-1185">Reference proteome</keyword>
<dbReference type="EMBL" id="JAUJLE010000086">
    <property type="protein sequence ID" value="KAK0986710.1"/>
    <property type="molecule type" value="Genomic_DNA"/>
</dbReference>
<evidence type="ECO:0000256" key="2">
    <source>
        <dbReference type="SAM" id="Coils"/>
    </source>
</evidence>
<name>A0AAN6QT11_9PEZI</name>
<dbReference type="Pfam" id="PF06825">
    <property type="entry name" value="HSBP1"/>
    <property type="match status" value="1"/>
</dbReference>
<gene>
    <name evidence="3" type="ORF">LTR91_010094</name>
</gene>
<comment type="similarity">
    <text evidence="1">Belongs to the HSBP1 family.</text>
</comment>
<comment type="caution">
    <text evidence="3">The sequence shown here is derived from an EMBL/GenBank/DDBJ whole genome shotgun (WGS) entry which is preliminary data.</text>
</comment>
<evidence type="ECO:0000313" key="4">
    <source>
        <dbReference type="Proteomes" id="UP001175353"/>
    </source>
</evidence>
<dbReference type="Proteomes" id="UP001175353">
    <property type="component" value="Unassembled WGS sequence"/>
</dbReference>
<protein>
    <recommendedName>
        <fullName evidence="5">Heat shock factor-binding protein 1</fullName>
    </recommendedName>
</protein>
<dbReference type="GO" id="GO:0070370">
    <property type="term" value="P:cellular heat acclimation"/>
    <property type="evidence" value="ECO:0007669"/>
    <property type="project" value="TreeGrafter"/>
</dbReference>
<evidence type="ECO:0000256" key="1">
    <source>
        <dbReference type="ARBA" id="ARBA00006349"/>
    </source>
</evidence>
<reference evidence="3" key="1">
    <citation type="submission" date="2023-06" db="EMBL/GenBank/DDBJ databases">
        <title>Black Yeasts Isolated from many extreme environments.</title>
        <authorList>
            <person name="Coleine C."/>
            <person name="Stajich J.E."/>
            <person name="Selbmann L."/>
        </authorList>
    </citation>
    <scope>NUCLEOTIDE SEQUENCE</scope>
    <source>
        <strain evidence="3">CCFEE 5200</strain>
    </source>
</reference>
<feature type="coiled-coil region" evidence="2">
    <location>
        <begin position="49"/>
        <end position="76"/>
    </location>
</feature>
<proteinExistence type="inferred from homology"/>
<accession>A0AAN6QT11</accession>
<dbReference type="PANTHER" id="PTHR19424">
    <property type="entry name" value="HEAT SHOCK FACTOR BINDING PROTEIN 1"/>
    <property type="match status" value="1"/>
</dbReference>
<dbReference type="GO" id="GO:0005829">
    <property type="term" value="C:cytosol"/>
    <property type="evidence" value="ECO:0007669"/>
    <property type="project" value="TreeGrafter"/>
</dbReference>